<feature type="transmembrane region" description="Helical" evidence="1">
    <location>
        <begin position="27"/>
        <end position="45"/>
    </location>
</feature>
<dbReference type="EMBL" id="AFPU01000001">
    <property type="protein sequence ID" value="EGP92979.1"/>
    <property type="molecule type" value="Genomic_DNA"/>
</dbReference>
<name>F9CZ11_9ARCH</name>
<dbReference type="AlphaFoldDB" id="F9CZ11"/>
<organism evidence="2 3">
    <name type="scientific">Nitrosarchaeum koreense MY1</name>
    <dbReference type="NCBI Taxonomy" id="1001994"/>
    <lineage>
        <taxon>Archaea</taxon>
        <taxon>Nitrososphaerota</taxon>
        <taxon>Nitrososphaeria</taxon>
        <taxon>Nitrosopumilales</taxon>
        <taxon>Nitrosopumilaceae</taxon>
        <taxon>Nitrosarchaeum</taxon>
    </lineage>
</organism>
<comment type="caution">
    <text evidence="2">The sequence shown here is derived from an EMBL/GenBank/DDBJ whole genome shotgun (WGS) entry which is preliminary data.</text>
</comment>
<keyword evidence="1" id="KW-0812">Transmembrane</keyword>
<evidence type="ECO:0000256" key="1">
    <source>
        <dbReference type="SAM" id="Phobius"/>
    </source>
</evidence>
<dbReference type="Proteomes" id="UP000004440">
    <property type="component" value="Unassembled WGS sequence"/>
</dbReference>
<reference evidence="2 3" key="1">
    <citation type="journal article" date="2011" name="J. Bacteriol.">
        <title>Genome Sequence of an Ammonia-Oxidizing Soil Archaeon, "Candidatus Nitrosoarchaeum koreensis" MY1.</title>
        <authorList>
            <person name="Kim B.K."/>
            <person name="Jung M.Y."/>
            <person name="Yu D.S."/>
            <person name="Park S.J."/>
            <person name="Oh T.K."/>
            <person name="Rhee S.K."/>
            <person name="Kim J.F."/>
        </authorList>
    </citation>
    <scope>NUCLEOTIDE SEQUENCE [LARGE SCALE GENOMIC DNA]</scope>
    <source>
        <strain evidence="2 3">MY1</strain>
    </source>
</reference>
<gene>
    <name evidence="2" type="ORF">MY1_0198</name>
</gene>
<sequence>MKLKKLHKMGDVENTILKYFEKEKNRFVRSDLIFLVFLASNIYCLKNIRFIKLKII</sequence>
<keyword evidence="3" id="KW-1185">Reference proteome</keyword>
<keyword evidence="1" id="KW-1133">Transmembrane helix</keyword>
<accession>F9CZ11</accession>
<protein>
    <submittedName>
        <fullName evidence="2">Uncharacterized protein</fullName>
    </submittedName>
</protein>
<keyword evidence="1" id="KW-0472">Membrane</keyword>
<proteinExistence type="predicted"/>
<evidence type="ECO:0000313" key="3">
    <source>
        <dbReference type="Proteomes" id="UP000004440"/>
    </source>
</evidence>
<dbReference type="STRING" id="1001994.MY1_0198"/>
<evidence type="ECO:0000313" key="2">
    <source>
        <dbReference type="EMBL" id="EGP92979.1"/>
    </source>
</evidence>